<keyword evidence="4 6" id="KW-0472">Membrane</keyword>
<dbReference type="InterPro" id="IPR045863">
    <property type="entry name" value="CorA_TM1_TM2"/>
</dbReference>
<evidence type="ECO:0000256" key="1">
    <source>
        <dbReference type="ARBA" id="ARBA00004141"/>
    </source>
</evidence>
<evidence type="ECO:0000313" key="8">
    <source>
        <dbReference type="Proteomes" id="UP001337655"/>
    </source>
</evidence>
<organism evidence="7 8">
    <name type="scientific">Saxophila tyrrhenica</name>
    <dbReference type="NCBI Taxonomy" id="1690608"/>
    <lineage>
        <taxon>Eukaryota</taxon>
        <taxon>Fungi</taxon>
        <taxon>Dikarya</taxon>
        <taxon>Ascomycota</taxon>
        <taxon>Pezizomycotina</taxon>
        <taxon>Dothideomycetes</taxon>
        <taxon>Dothideomycetidae</taxon>
        <taxon>Mycosphaerellales</taxon>
        <taxon>Extremaceae</taxon>
        <taxon>Saxophila</taxon>
    </lineage>
</organism>
<keyword evidence="5" id="KW-0175">Coiled coil</keyword>
<evidence type="ECO:0000256" key="4">
    <source>
        <dbReference type="ARBA" id="ARBA00023136"/>
    </source>
</evidence>
<dbReference type="EMBL" id="JAVRRT010000006">
    <property type="protein sequence ID" value="KAK5171082.1"/>
    <property type="molecule type" value="Genomic_DNA"/>
</dbReference>
<keyword evidence="8" id="KW-1185">Reference proteome</keyword>
<evidence type="ECO:0000313" key="7">
    <source>
        <dbReference type="EMBL" id="KAK5171082.1"/>
    </source>
</evidence>
<dbReference type="RefSeq" id="XP_064660110.1">
    <property type="nucleotide sequence ID" value="XM_064801480.1"/>
</dbReference>
<protein>
    <submittedName>
        <fullName evidence="7">Uncharacterized protein</fullName>
    </submittedName>
</protein>
<dbReference type="Gene3D" id="1.20.58.340">
    <property type="entry name" value="Magnesium transport protein CorA, transmembrane region"/>
    <property type="match status" value="1"/>
</dbReference>
<evidence type="ECO:0000256" key="3">
    <source>
        <dbReference type="ARBA" id="ARBA00022989"/>
    </source>
</evidence>
<dbReference type="GO" id="GO:0016020">
    <property type="term" value="C:membrane"/>
    <property type="evidence" value="ECO:0007669"/>
    <property type="project" value="UniProtKB-SubCell"/>
</dbReference>
<dbReference type="GO" id="GO:0046873">
    <property type="term" value="F:metal ion transmembrane transporter activity"/>
    <property type="evidence" value="ECO:0007669"/>
    <property type="project" value="InterPro"/>
</dbReference>
<feature type="coiled-coil region" evidence="5">
    <location>
        <begin position="281"/>
        <end position="308"/>
    </location>
</feature>
<comment type="caution">
    <text evidence="7">The sequence shown here is derived from an EMBL/GenBank/DDBJ whole genome shotgun (WGS) entry which is preliminary data.</text>
</comment>
<reference evidence="7 8" key="1">
    <citation type="submission" date="2023-08" db="EMBL/GenBank/DDBJ databases">
        <title>Black Yeasts Isolated from many extreme environments.</title>
        <authorList>
            <person name="Coleine C."/>
            <person name="Stajich J.E."/>
            <person name="Selbmann L."/>
        </authorList>
    </citation>
    <scope>NUCLEOTIDE SEQUENCE [LARGE SCALE GENOMIC DNA]</scope>
    <source>
        <strain evidence="7 8">CCFEE 5935</strain>
    </source>
</reference>
<feature type="transmembrane region" description="Helical" evidence="6">
    <location>
        <begin position="334"/>
        <end position="360"/>
    </location>
</feature>
<comment type="subcellular location">
    <subcellularLocation>
        <location evidence="1">Membrane</location>
        <topology evidence="1">Multi-pass membrane protein</topology>
    </subcellularLocation>
</comment>
<dbReference type="Proteomes" id="UP001337655">
    <property type="component" value="Unassembled WGS sequence"/>
</dbReference>
<dbReference type="InterPro" id="IPR002523">
    <property type="entry name" value="MgTranspt_CorA/ZnTranspt_ZntB"/>
</dbReference>
<proteinExistence type="predicted"/>
<evidence type="ECO:0000256" key="2">
    <source>
        <dbReference type="ARBA" id="ARBA00022692"/>
    </source>
</evidence>
<evidence type="ECO:0000256" key="5">
    <source>
        <dbReference type="SAM" id="Coils"/>
    </source>
</evidence>
<dbReference type="Pfam" id="PF01544">
    <property type="entry name" value="CorA"/>
    <property type="match status" value="1"/>
</dbReference>
<feature type="transmembrane region" description="Helical" evidence="6">
    <location>
        <begin position="366"/>
        <end position="388"/>
    </location>
</feature>
<evidence type="ECO:0000256" key="6">
    <source>
        <dbReference type="SAM" id="Phobius"/>
    </source>
</evidence>
<keyword evidence="3 6" id="KW-1133">Transmembrane helix</keyword>
<name>A0AAV9PF40_9PEZI</name>
<accession>A0AAV9PF40</accession>
<gene>
    <name evidence="7" type="ORF">LTR77_004226</name>
</gene>
<dbReference type="GeneID" id="89925572"/>
<sequence>MLFRCRRTYSAYPSLPSAYDNIFRLRFVTIGRREARETGEGGRSDPNEVDKLRAEADHQMRQYGQRLSTANVPCGDSVVREYHVLGERHYFLEQEVAISMHLKNAAWTALVCSDIGSNLAEGFPGPWLSQEDRESNSISGTTFYPTIQHRKRLSLRSRPVLDAEQSPLDKKFPQTASLLAFDYGHFLDKSAMSSDPFYALDDLFRFFANSENQLLNLIEWYVGNDTGHRSLTNDKPSVSGLVYYQEILETHVGRLRQLAEVVRRRGGTQWPRAPQQEKHAYNKAEDAAVNLLRDIEYLQRRADDIRKRCERGIAVIMNNLNLAESKRAMSQAKLLTKLTIMAFIYIPLSFTTSFFGMNLVRVGTGMRAMCIWLGASALVVLLTIAVYYMERIQKGVGKWLSRRRHGRQEHKVENMA</sequence>
<dbReference type="SUPFAM" id="SSF144083">
    <property type="entry name" value="Magnesium transport protein CorA, transmembrane region"/>
    <property type="match status" value="1"/>
</dbReference>
<dbReference type="AlphaFoldDB" id="A0AAV9PF40"/>
<keyword evidence="2 6" id="KW-0812">Transmembrane</keyword>